<protein>
    <recommendedName>
        <fullName evidence="4">Peptidase inhibitor family I36</fullName>
    </recommendedName>
</protein>
<organism evidence="2 3">
    <name type="scientific">Saccharomonospora amisosensis</name>
    <dbReference type="NCBI Taxonomy" id="1128677"/>
    <lineage>
        <taxon>Bacteria</taxon>
        <taxon>Bacillati</taxon>
        <taxon>Actinomycetota</taxon>
        <taxon>Actinomycetes</taxon>
        <taxon>Pseudonocardiales</taxon>
        <taxon>Pseudonocardiaceae</taxon>
        <taxon>Saccharomonospora</taxon>
    </lineage>
</organism>
<evidence type="ECO:0008006" key="4">
    <source>
        <dbReference type="Google" id="ProtNLM"/>
    </source>
</evidence>
<evidence type="ECO:0000313" key="3">
    <source>
        <dbReference type="Proteomes" id="UP000545493"/>
    </source>
</evidence>
<keyword evidence="1" id="KW-0732">Signal</keyword>
<dbReference type="EMBL" id="JAAOYM010000001">
    <property type="protein sequence ID" value="NIJ13339.1"/>
    <property type="molecule type" value="Genomic_DNA"/>
</dbReference>
<dbReference type="Pfam" id="PF03995">
    <property type="entry name" value="Inhibitor_I36"/>
    <property type="match status" value="1"/>
</dbReference>
<sequence>MMHGYLAFLRTWLPGVLVLTTLLLSGSTAANAVQPPNPSPSAAHSCQKGEFCSWPEADYGGAITRFDLRNTNPEECVPFPDGFEANAFANRIDRHVTVYQDRECSTEADFSTYPGPETFVPRSPYIVRAIQIWN</sequence>
<evidence type="ECO:0000256" key="1">
    <source>
        <dbReference type="SAM" id="SignalP"/>
    </source>
</evidence>
<dbReference type="Proteomes" id="UP000545493">
    <property type="component" value="Unassembled WGS sequence"/>
</dbReference>
<reference evidence="2 3" key="1">
    <citation type="submission" date="2020-03" db="EMBL/GenBank/DDBJ databases">
        <title>Sequencing the genomes of 1000 actinobacteria strains.</title>
        <authorList>
            <person name="Klenk H.-P."/>
        </authorList>
    </citation>
    <scope>NUCLEOTIDE SEQUENCE [LARGE SCALE GENOMIC DNA]</scope>
    <source>
        <strain evidence="2 3">DSM 45685</strain>
    </source>
</reference>
<dbReference type="AlphaFoldDB" id="A0A7X5USC1"/>
<keyword evidence="3" id="KW-1185">Reference proteome</keyword>
<name>A0A7X5USC1_9PSEU</name>
<feature type="chain" id="PRO_5031306508" description="Peptidase inhibitor family I36" evidence="1">
    <location>
        <begin position="33"/>
        <end position="134"/>
    </location>
</feature>
<feature type="signal peptide" evidence="1">
    <location>
        <begin position="1"/>
        <end position="32"/>
    </location>
</feature>
<gene>
    <name evidence="2" type="ORF">FHU38_003683</name>
</gene>
<comment type="caution">
    <text evidence="2">The sequence shown here is derived from an EMBL/GenBank/DDBJ whole genome shotgun (WGS) entry which is preliminary data.</text>
</comment>
<evidence type="ECO:0000313" key="2">
    <source>
        <dbReference type="EMBL" id="NIJ13339.1"/>
    </source>
</evidence>
<accession>A0A7X5USC1</accession>
<proteinExistence type="predicted"/>